<dbReference type="WBParaSite" id="maker-unitig_6375-snap-gene-0.1-mRNA-1">
    <property type="protein sequence ID" value="maker-unitig_6375-snap-gene-0.1-mRNA-1"/>
    <property type="gene ID" value="maker-unitig_6375-snap-gene-0.1"/>
</dbReference>
<keyword evidence="2" id="KW-0472">Membrane</keyword>
<sequence>MASSARSTTSGAADFAAAPLTVTGLSRGIRRLRRTAYFNFGLVVVARPAKWINVAVRRGGPAFFLAVFDVWVWLACGGLMLLTSLLLYCNSRCNPRELEDLYLFWRQSAPLFAARTSRRSGLKGGSTDHFFATAKEALFQQFNGSTRLHCAKRPGTAGLLYEGAHLAWSWLTLKAVMEAPMADFFVKKTDCEVIVLGDLTNDKSYGLAFAPELQPVGSLQSRAAAPPGGRRECWTSIDALLWLARQPLRHQAGGLHRAARSREVGDILARMFPWQHSADVERASGGTDWIFSFAGVGLSLIAFLVVLDHSPRLREDSVKLRRSTRSRPSEGGRPASL</sequence>
<evidence type="ECO:0000256" key="2">
    <source>
        <dbReference type="SAM" id="Phobius"/>
    </source>
</evidence>
<accession>A0A1I8FSJ4</accession>
<name>A0A1I8FSJ4_9PLAT</name>
<feature type="transmembrane region" description="Helical" evidence="2">
    <location>
        <begin position="62"/>
        <end position="88"/>
    </location>
</feature>
<feature type="region of interest" description="Disordered" evidence="1">
    <location>
        <begin position="318"/>
        <end position="337"/>
    </location>
</feature>
<feature type="transmembrane region" description="Helical" evidence="2">
    <location>
        <begin position="289"/>
        <end position="307"/>
    </location>
</feature>
<reference evidence="4" key="1">
    <citation type="submission" date="2016-11" db="UniProtKB">
        <authorList>
            <consortium name="WormBaseParasite"/>
        </authorList>
    </citation>
    <scope>IDENTIFICATION</scope>
</reference>
<evidence type="ECO:0000313" key="4">
    <source>
        <dbReference type="WBParaSite" id="maker-unitig_6375-snap-gene-0.1-mRNA-1"/>
    </source>
</evidence>
<dbReference type="AlphaFoldDB" id="A0A1I8FSJ4"/>
<keyword evidence="2" id="KW-1133">Transmembrane helix</keyword>
<evidence type="ECO:0000256" key="1">
    <source>
        <dbReference type="SAM" id="MobiDB-lite"/>
    </source>
</evidence>
<organism evidence="3 4">
    <name type="scientific">Macrostomum lignano</name>
    <dbReference type="NCBI Taxonomy" id="282301"/>
    <lineage>
        <taxon>Eukaryota</taxon>
        <taxon>Metazoa</taxon>
        <taxon>Spiralia</taxon>
        <taxon>Lophotrochozoa</taxon>
        <taxon>Platyhelminthes</taxon>
        <taxon>Rhabditophora</taxon>
        <taxon>Macrostomorpha</taxon>
        <taxon>Macrostomida</taxon>
        <taxon>Macrostomidae</taxon>
        <taxon>Macrostomum</taxon>
    </lineage>
</organism>
<evidence type="ECO:0000313" key="3">
    <source>
        <dbReference type="Proteomes" id="UP000095280"/>
    </source>
</evidence>
<keyword evidence="2" id="KW-0812">Transmembrane</keyword>
<proteinExistence type="predicted"/>
<protein>
    <submittedName>
        <fullName evidence="4">PBPe domain-containing protein</fullName>
    </submittedName>
</protein>
<dbReference type="Proteomes" id="UP000095280">
    <property type="component" value="Unplaced"/>
</dbReference>
<keyword evidence="3" id="KW-1185">Reference proteome</keyword>
<feature type="transmembrane region" description="Helical" evidence="2">
    <location>
        <begin position="36"/>
        <end position="56"/>
    </location>
</feature>